<proteinExistence type="inferred from homology"/>
<dbReference type="Gene3D" id="3.40.33.10">
    <property type="entry name" value="CAP"/>
    <property type="match status" value="1"/>
</dbReference>
<dbReference type="AlphaFoldDB" id="A0AAW1IMB9"/>
<dbReference type="PANTHER" id="PTHR10334">
    <property type="entry name" value="CYSTEINE-RICH SECRETORY PROTEIN-RELATED"/>
    <property type="match status" value="1"/>
</dbReference>
<keyword evidence="5" id="KW-1015">Disulfide bond</keyword>
<evidence type="ECO:0000256" key="5">
    <source>
        <dbReference type="ARBA" id="ARBA00023157"/>
    </source>
</evidence>
<dbReference type="PRINTS" id="PR00838">
    <property type="entry name" value="V5ALLERGEN"/>
</dbReference>
<protein>
    <recommendedName>
        <fullName evidence="7">SCP domain-containing protein</fullName>
    </recommendedName>
</protein>
<dbReference type="InterPro" id="IPR014044">
    <property type="entry name" value="CAP_dom"/>
</dbReference>
<comment type="caution">
    <text evidence="8">The sequence shown here is derived from an EMBL/GenBank/DDBJ whole genome shotgun (WGS) entry which is preliminary data.</text>
</comment>
<keyword evidence="9" id="KW-1185">Reference proteome</keyword>
<dbReference type="InterPro" id="IPR002413">
    <property type="entry name" value="V5_allergen-like"/>
</dbReference>
<evidence type="ECO:0000259" key="7">
    <source>
        <dbReference type="SMART" id="SM00198"/>
    </source>
</evidence>
<keyword evidence="4" id="KW-0611">Plant defense</keyword>
<evidence type="ECO:0000256" key="3">
    <source>
        <dbReference type="ARBA" id="ARBA00022729"/>
    </source>
</evidence>
<dbReference type="FunFam" id="3.40.33.10:FF:000006">
    <property type="entry name" value="Putative pathogenesis-related protein 1"/>
    <property type="match status" value="1"/>
</dbReference>
<dbReference type="PROSITE" id="PS01010">
    <property type="entry name" value="CRISP_2"/>
    <property type="match status" value="1"/>
</dbReference>
<dbReference type="GO" id="GO:0005576">
    <property type="term" value="C:extracellular region"/>
    <property type="evidence" value="ECO:0007669"/>
    <property type="project" value="InterPro"/>
</dbReference>
<sequence length="150" mass="16614">MTLIYVQISHAQNSPQDYVYAHNIARSAVGVGPIEWDDQVAAYAAQYASQRAGDCALQNSPGPYGENLAVGSGEFMTGVAAVKLWVGEQTNYNYDTNTCDKGQQCREYTQVVWRDSVRLGCARVQCGYNGSYFVTCNYYPPGNYFGEKPY</sequence>
<evidence type="ECO:0000256" key="6">
    <source>
        <dbReference type="ARBA" id="ARBA00023265"/>
    </source>
</evidence>
<dbReference type="CDD" id="cd05381">
    <property type="entry name" value="CAP_PR-1"/>
    <property type="match status" value="1"/>
</dbReference>
<dbReference type="InterPro" id="IPR001283">
    <property type="entry name" value="CRISP-related"/>
</dbReference>
<dbReference type="SUPFAM" id="SSF55797">
    <property type="entry name" value="PR-1-like"/>
    <property type="match status" value="1"/>
</dbReference>
<dbReference type="EMBL" id="JBDFQZ010000009">
    <property type="protein sequence ID" value="KAK9690538.1"/>
    <property type="molecule type" value="Genomic_DNA"/>
</dbReference>
<keyword evidence="3" id="KW-0732">Signal</keyword>
<dbReference type="PRINTS" id="PR00837">
    <property type="entry name" value="V5TPXLIKE"/>
</dbReference>
<comment type="similarity">
    <text evidence="2">Belongs to the CRISP family.</text>
</comment>
<comment type="function">
    <text evidence="1">Probably involved in the defense reaction of plants against pathogens.</text>
</comment>
<evidence type="ECO:0000256" key="2">
    <source>
        <dbReference type="ARBA" id="ARBA00009923"/>
    </source>
</evidence>
<dbReference type="Pfam" id="PF00188">
    <property type="entry name" value="CAP"/>
    <property type="match status" value="1"/>
</dbReference>
<feature type="domain" description="SCP" evidence="7">
    <location>
        <begin position="13"/>
        <end position="146"/>
    </location>
</feature>
<reference evidence="8" key="1">
    <citation type="submission" date="2024-03" db="EMBL/GenBank/DDBJ databases">
        <title>WGS assembly of Saponaria officinalis var. Norfolk2.</title>
        <authorList>
            <person name="Jenkins J."/>
            <person name="Shu S."/>
            <person name="Grimwood J."/>
            <person name="Barry K."/>
            <person name="Goodstein D."/>
            <person name="Schmutz J."/>
            <person name="Leebens-Mack J."/>
            <person name="Osbourn A."/>
        </authorList>
    </citation>
    <scope>NUCLEOTIDE SEQUENCE [LARGE SCALE GENOMIC DNA]</scope>
    <source>
        <strain evidence="8">JIC</strain>
    </source>
</reference>
<dbReference type="InterPro" id="IPR035940">
    <property type="entry name" value="CAP_sf"/>
</dbReference>
<dbReference type="InterPro" id="IPR018244">
    <property type="entry name" value="Allrgn_V5/Tpx1_CS"/>
</dbReference>
<evidence type="ECO:0000256" key="4">
    <source>
        <dbReference type="ARBA" id="ARBA00022821"/>
    </source>
</evidence>
<dbReference type="Proteomes" id="UP001443914">
    <property type="component" value="Unassembled WGS sequence"/>
</dbReference>
<keyword evidence="6" id="KW-0568">Pathogenesis-related protein</keyword>
<gene>
    <name evidence="8" type="ORF">RND81_09G135800</name>
</gene>
<evidence type="ECO:0000256" key="1">
    <source>
        <dbReference type="ARBA" id="ARBA00003143"/>
    </source>
</evidence>
<accession>A0AAW1IMB9</accession>
<evidence type="ECO:0000313" key="8">
    <source>
        <dbReference type="EMBL" id="KAK9690538.1"/>
    </source>
</evidence>
<name>A0AAW1IMB9_SAPOF</name>
<dbReference type="GO" id="GO:0098542">
    <property type="term" value="P:defense response to other organism"/>
    <property type="evidence" value="ECO:0007669"/>
    <property type="project" value="UniProtKB-ARBA"/>
</dbReference>
<dbReference type="SMART" id="SM00198">
    <property type="entry name" value="SCP"/>
    <property type="match status" value="1"/>
</dbReference>
<evidence type="ECO:0000313" key="9">
    <source>
        <dbReference type="Proteomes" id="UP001443914"/>
    </source>
</evidence>
<organism evidence="8 9">
    <name type="scientific">Saponaria officinalis</name>
    <name type="common">Common soapwort</name>
    <name type="synonym">Lychnis saponaria</name>
    <dbReference type="NCBI Taxonomy" id="3572"/>
    <lineage>
        <taxon>Eukaryota</taxon>
        <taxon>Viridiplantae</taxon>
        <taxon>Streptophyta</taxon>
        <taxon>Embryophyta</taxon>
        <taxon>Tracheophyta</taxon>
        <taxon>Spermatophyta</taxon>
        <taxon>Magnoliopsida</taxon>
        <taxon>eudicotyledons</taxon>
        <taxon>Gunneridae</taxon>
        <taxon>Pentapetalae</taxon>
        <taxon>Caryophyllales</taxon>
        <taxon>Caryophyllaceae</taxon>
        <taxon>Caryophylleae</taxon>
        <taxon>Saponaria</taxon>
    </lineage>
</organism>